<protein>
    <submittedName>
        <fullName evidence="1">Uncharacterized protein</fullName>
    </submittedName>
</protein>
<accession>A0A382T9B3</accession>
<evidence type="ECO:0000313" key="1">
    <source>
        <dbReference type="EMBL" id="SVD17948.1"/>
    </source>
</evidence>
<sequence>MFRFQICLIGLLVGLAAPLSAAVDVMG</sequence>
<dbReference type="AlphaFoldDB" id="A0A382T9B3"/>
<reference evidence="1" key="1">
    <citation type="submission" date="2018-05" db="EMBL/GenBank/DDBJ databases">
        <authorList>
            <person name="Lanie J.A."/>
            <person name="Ng W.-L."/>
            <person name="Kazmierczak K.M."/>
            <person name="Andrzejewski T.M."/>
            <person name="Davidsen T.M."/>
            <person name="Wayne K.J."/>
            <person name="Tettelin H."/>
            <person name="Glass J.I."/>
            <person name="Rusch D."/>
            <person name="Podicherti R."/>
            <person name="Tsui H.-C.T."/>
            <person name="Winkler M.E."/>
        </authorList>
    </citation>
    <scope>NUCLEOTIDE SEQUENCE</scope>
</reference>
<gene>
    <name evidence="1" type="ORF">METZ01_LOCUS370802</name>
</gene>
<proteinExistence type="predicted"/>
<dbReference type="EMBL" id="UINC01134413">
    <property type="protein sequence ID" value="SVD17948.1"/>
    <property type="molecule type" value="Genomic_DNA"/>
</dbReference>
<name>A0A382T9B3_9ZZZZ</name>
<feature type="non-terminal residue" evidence="1">
    <location>
        <position position="27"/>
    </location>
</feature>
<organism evidence="1">
    <name type="scientific">marine metagenome</name>
    <dbReference type="NCBI Taxonomy" id="408172"/>
    <lineage>
        <taxon>unclassified sequences</taxon>
        <taxon>metagenomes</taxon>
        <taxon>ecological metagenomes</taxon>
    </lineage>
</organism>